<feature type="domain" description="MADF" evidence="1">
    <location>
        <begin position="186"/>
        <end position="290"/>
    </location>
</feature>
<dbReference type="OrthoDB" id="6617753at2759"/>
<evidence type="ECO:0000259" key="1">
    <source>
        <dbReference type="PROSITE" id="PS51029"/>
    </source>
</evidence>
<proteinExistence type="predicted"/>
<evidence type="ECO:0000313" key="2">
    <source>
        <dbReference type="EMBL" id="CAG9814659.1"/>
    </source>
</evidence>
<dbReference type="PANTHER" id="PTHR21505">
    <property type="entry name" value="MADF DOMAIN-CONTAINING PROTEIN-RELATED"/>
    <property type="match status" value="1"/>
</dbReference>
<keyword evidence="3" id="KW-1185">Reference proteome</keyword>
<dbReference type="InterPro" id="IPR006578">
    <property type="entry name" value="MADF-dom"/>
</dbReference>
<dbReference type="AlphaFoldDB" id="A0A9N9SCP9"/>
<sequence>MSCTDLQAVWPMPTLSTKVPVVPVSDMDWGKCSNIKQDRTEISALTATEVGNLLKKCSDSDRMTPLMYVIDPFEERKKILKSTISKYDIFDEVNVTKSYSELISIAKGIDFSVTMEDILEIEKASRHQSENRNWSPSTVFMETIIKNSEASQFLRDISEEINCNSTPLESCCKAVLESLKETDIMKVAIDYPQGSDKWKEERQLRITGKENHNRDLKRAAYTKLVEKLKTIDPRADKDAVVKKINNIRSTYKKERKKIADSKKSEAGTQEVYKPKLWYYSMLLFLDDQEEPRRSRLNMDDESTDNGKTTSSLYYYMNK</sequence>
<organism evidence="2 3">
    <name type="scientific">Phaedon cochleariae</name>
    <name type="common">Mustard beetle</name>
    <dbReference type="NCBI Taxonomy" id="80249"/>
    <lineage>
        <taxon>Eukaryota</taxon>
        <taxon>Metazoa</taxon>
        <taxon>Ecdysozoa</taxon>
        <taxon>Arthropoda</taxon>
        <taxon>Hexapoda</taxon>
        <taxon>Insecta</taxon>
        <taxon>Pterygota</taxon>
        <taxon>Neoptera</taxon>
        <taxon>Endopterygota</taxon>
        <taxon>Coleoptera</taxon>
        <taxon>Polyphaga</taxon>
        <taxon>Cucujiformia</taxon>
        <taxon>Chrysomeloidea</taxon>
        <taxon>Chrysomelidae</taxon>
        <taxon>Chrysomelinae</taxon>
        <taxon>Chrysomelini</taxon>
        <taxon>Phaedon</taxon>
    </lineage>
</organism>
<dbReference type="Proteomes" id="UP001153737">
    <property type="component" value="Chromosome 11"/>
</dbReference>
<name>A0A9N9SCP9_PHACE</name>
<protein>
    <recommendedName>
        <fullName evidence="1">MADF domain-containing protein</fullName>
    </recommendedName>
</protein>
<dbReference type="PANTHER" id="PTHR21505:SF8">
    <property type="entry name" value="DPT-YFP REPRESSOR BY OVEREXPRESSION, ISOFORM D-RELATED"/>
    <property type="match status" value="1"/>
</dbReference>
<reference evidence="2" key="1">
    <citation type="submission" date="2022-01" db="EMBL/GenBank/DDBJ databases">
        <authorList>
            <person name="King R."/>
        </authorList>
    </citation>
    <scope>NUCLEOTIDE SEQUENCE</scope>
</reference>
<dbReference type="PROSITE" id="PS51029">
    <property type="entry name" value="MADF"/>
    <property type="match status" value="1"/>
</dbReference>
<accession>A0A9N9SCP9</accession>
<gene>
    <name evidence="2" type="ORF">PHAECO_LOCUS2217</name>
</gene>
<reference evidence="2" key="2">
    <citation type="submission" date="2022-10" db="EMBL/GenBank/DDBJ databases">
        <authorList>
            <consortium name="ENA_rothamsted_submissions"/>
            <consortium name="culmorum"/>
            <person name="King R."/>
        </authorList>
    </citation>
    <scope>NUCLEOTIDE SEQUENCE</scope>
</reference>
<dbReference type="EMBL" id="OU896717">
    <property type="protein sequence ID" value="CAG9814659.1"/>
    <property type="molecule type" value="Genomic_DNA"/>
</dbReference>
<dbReference type="Pfam" id="PF10545">
    <property type="entry name" value="MADF_DNA_bdg"/>
    <property type="match status" value="1"/>
</dbReference>
<evidence type="ECO:0000313" key="3">
    <source>
        <dbReference type="Proteomes" id="UP001153737"/>
    </source>
</evidence>